<dbReference type="GO" id="GO:0005990">
    <property type="term" value="P:lactose catabolic process"/>
    <property type="evidence" value="ECO:0007669"/>
    <property type="project" value="TreeGrafter"/>
</dbReference>
<dbReference type="Pfam" id="PF02929">
    <property type="entry name" value="Bgal_small_N"/>
    <property type="match status" value="1"/>
</dbReference>
<dbReference type="Pfam" id="PF02837">
    <property type="entry name" value="Glyco_hydro_2_N"/>
    <property type="match status" value="1"/>
</dbReference>
<evidence type="ECO:0000256" key="12">
    <source>
        <dbReference type="RuleBase" id="RU361154"/>
    </source>
</evidence>
<evidence type="ECO:0000313" key="14">
    <source>
        <dbReference type="EMBL" id="AWX43714.1"/>
    </source>
</evidence>
<dbReference type="InterPro" id="IPR023230">
    <property type="entry name" value="Glyco_hydro_2_CS"/>
</dbReference>
<dbReference type="GO" id="GO:0009341">
    <property type="term" value="C:beta-galactosidase complex"/>
    <property type="evidence" value="ECO:0007669"/>
    <property type="project" value="InterPro"/>
</dbReference>
<dbReference type="PANTHER" id="PTHR46323">
    <property type="entry name" value="BETA-GALACTOSIDASE"/>
    <property type="match status" value="1"/>
</dbReference>
<dbReference type="Pfam" id="PF00703">
    <property type="entry name" value="Glyco_hydro_2"/>
    <property type="match status" value="1"/>
</dbReference>
<comment type="catalytic activity">
    <reaction evidence="1 12">
        <text>Hydrolysis of terminal non-reducing beta-D-galactose residues in beta-D-galactosides.</text>
        <dbReference type="EC" id="3.2.1.23"/>
    </reaction>
</comment>
<dbReference type="SMART" id="SM01038">
    <property type="entry name" value="Bgal_small_N"/>
    <property type="match status" value="1"/>
</dbReference>
<evidence type="ECO:0000256" key="1">
    <source>
        <dbReference type="ARBA" id="ARBA00001412"/>
    </source>
</evidence>
<dbReference type="PROSITE" id="PS00719">
    <property type="entry name" value="GLYCOSYL_HYDROL_F2_1"/>
    <property type="match status" value="1"/>
</dbReference>
<dbReference type="InterPro" id="IPR014718">
    <property type="entry name" value="GH-type_carb-bd"/>
</dbReference>
<keyword evidence="15" id="KW-1185">Reference proteome</keyword>
<dbReference type="EC" id="3.2.1.23" evidence="6 12"/>
<evidence type="ECO:0000256" key="2">
    <source>
        <dbReference type="ARBA" id="ARBA00001913"/>
    </source>
</evidence>
<dbReference type="InterPro" id="IPR023232">
    <property type="entry name" value="Glyco_hydro_2_AS"/>
</dbReference>
<dbReference type="Pfam" id="PF16353">
    <property type="entry name" value="LacZ_4"/>
    <property type="match status" value="1"/>
</dbReference>
<accession>A0A2Z4LQ63</accession>
<evidence type="ECO:0000313" key="15">
    <source>
        <dbReference type="Proteomes" id="UP000248536"/>
    </source>
</evidence>
<dbReference type="GO" id="GO:0004565">
    <property type="term" value="F:beta-galactosidase activity"/>
    <property type="evidence" value="ECO:0007669"/>
    <property type="project" value="UniProtKB-EC"/>
</dbReference>
<dbReference type="SUPFAM" id="SSF49303">
    <property type="entry name" value="beta-Galactosidase/glucuronidase domain"/>
    <property type="match status" value="2"/>
</dbReference>
<name>A0A2Z4LQ63_9FLAO</name>
<dbReference type="GO" id="GO:0030246">
    <property type="term" value="F:carbohydrate binding"/>
    <property type="evidence" value="ECO:0007669"/>
    <property type="project" value="InterPro"/>
</dbReference>
<dbReference type="Gene3D" id="3.20.20.80">
    <property type="entry name" value="Glycosidases"/>
    <property type="match status" value="1"/>
</dbReference>
<dbReference type="Proteomes" id="UP000248536">
    <property type="component" value="Chromosome"/>
</dbReference>
<dbReference type="InterPro" id="IPR006104">
    <property type="entry name" value="Glyco_hydro_2_N"/>
</dbReference>
<dbReference type="InterPro" id="IPR006102">
    <property type="entry name" value="Ig-like_GH2"/>
</dbReference>
<dbReference type="InterPro" id="IPR006101">
    <property type="entry name" value="Glyco_hydro_2"/>
</dbReference>
<dbReference type="InterPro" id="IPR008979">
    <property type="entry name" value="Galactose-bd-like_sf"/>
</dbReference>
<dbReference type="InterPro" id="IPR013783">
    <property type="entry name" value="Ig-like_fold"/>
</dbReference>
<dbReference type="Gene3D" id="2.60.120.260">
    <property type="entry name" value="Galactose-binding domain-like"/>
    <property type="match status" value="1"/>
</dbReference>
<comment type="subunit">
    <text evidence="5">Monomer.</text>
</comment>
<evidence type="ECO:0000259" key="13">
    <source>
        <dbReference type="SMART" id="SM01038"/>
    </source>
</evidence>
<dbReference type="InterPro" id="IPR050347">
    <property type="entry name" value="Bact_Beta-galactosidase"/>
</dbReference>
<evidence type="ECO:0000256" key="4">
    <source>
        <dbReference type="ARBA" id="ARBA00007401"/>
    </source>
</evidence>
<evidence type="ECO:0000256" key="3">
    <source>
        <dbReference type="ARBA" id="ARBA00001959"/>
    </source>
</evidence>
<keyword evidence="9" id="KW-0106">Calcium</keyword>
<evidence type="ECO:0000256" key="5">
    <source>
        <dbReference type="ARBA" id="ARBA00011245"/>
    </source>
</evidence>
<dbReference type="InterPro" id="IPR004199">
    <property type="entry name" value="B-gal_small/dom_5"/>
</dbReference>
<evidence type="ECO:0000256" key="9">
    <source>
        <dbReference type="ARBA" id="ARBA00022837"/>
    </source>
</evidence>
<dbReference type="SUPFAM" id="SSF51445">
    <property type="entry name" value="(Trans)glycosidases"/>
    <property type="match status" value="1"/>
</dbReference>
<dbReference type="InterPro" id="IPR006103">
    <property type="entry name" value="Glyco_hydro_2_cat"/>
</dbReference>
<evidence type="ECO:0000256" key="11">
    <source>
        <dbReference type="ARBA" id="ARBA00032230"/>
    </source>
</evidence>
<comment type="cofactor">
    <cofactor evidence="2">
        <name>Ca(2+)</name>
        <dbReference type="ChEBI" id="CHEBI:29108"/>
    </cofactor>
</comment>
<dbReference type="AlphaFoldDB" id="A0A2Z4LQ63"/>
<evidence type="ECO:0000256" key="8">
    <source>
        <dbReference type="ARBA" id="ARBA00022801"/>
    </source>
</evidence>
<protein>
    <recommendedName>
        <fullName evidence="7 12">Beta-galactosidase</fullName>
        <ecNumber evidence="6 12">3.2.1.23</ecNumber>
    </recommendedName>
    <alternativeName>
        <fullName evidence="11 12">Lactase</fullName>
    </alternativeName>
</protein>
<dbReference type="PRINTS" id="PR00132">
    <property type="entry name" value="GLHYDRLASE2"/>
</dbReference>
<dbReference type="Pfam" id="PF02836">
    <property type="entry name" value="Glyco_hydro_2_C"/>
    <property type="match status" value="1"/>
</dbReference>
<sequence length="1074" mass="123500">MYFSGLFSSIGIFFLTCPTFGFQQPQNNHYEDPTITSINRLPSRATSISYESEGAALEAIRKESKRYKSLNGNWKFSWAPIPEEAPNNFFKEDYTDADWNEIPVPSNWELHGYGTAIYTNVRYPFVPVNPPLVPDDDNPTGSYRTTFEVPEDWKNMQITLQFGGVSSAFHVWVNGNHIGYGQDSMLPSEYDITPYLKEGENLLAVQVYRWSDGVYLEDQDHWRLSGIQRDVFITASPKVQLYDFFVKTDLDETYRDATLQIRPKIKIHNNQDIEGWQLEAQLFDDEANPVLSQNLTKSLKEITREYYNQRGKPKFGLFEVEIPNPKKWSSERPNLYTLVFYLKDREGSIKEYRSTKIGFREVELKDGELFVNGVSVLLYGVNRHDHDTVNGKVIDEDLMLKDILTMKRFNINAVRTSHYPNDPRWYELCDEYGIYVMDEANLETHQLGGFLSNQSEWGSAFLERATRMVERDKNHPSIIFWSLGNESGSGPNHQAMAGWIKNYDNTRFVHYEGAQTLNHAGKEFLKDPDYVDMMSRMYMPIDPMVEMANLQEDHRAVIWCEYAHSMGNSTGNLFKFWDAIRANKRMIGGYIWDWVDQGLLQKTKDGTPYYAYGGDMGDTKINDKNFCLNGIVNPDRTPQPALWECKKIFQPIEVTDINIGEGIIQIHNHHNFTNLNAFELIWEVQEDGVTIQSGKVDDLNIKPKNTREIKLPISKPEPKANVEYFLKVSFTLKGAAPWASKGHEVAWEQFKLPYEIELQNRAIEKTTTLHVNETDTNITLSTDAFSVSLNQNTGELVSYTYKGSVLIIGGMIPHFWRPTTDNDRGGGRTPEKLSIWKKASEARELISFRTKKIDDRHYSISISYQIAASKMKLDLEYNIFSDGTISIENSCKVKKDANLPMLPKYGMQVQVTKDLDRFQWYGKGPHENYNDRNLGAAVGHYSKSVSKDYESYIRPQESGNKTDVRWFTLSNNKGKGLYIGGIETNLSVSAWPYSTKNIDEALHTYDLKPEDYITLNIDLMQMGVGGDDSWSMNALPHEEFRVPAKDYSYRYFIQPIEDDSIKSRVSPPNDSQQP</sequence>
<dbReference type="PROSITE" id="PS00608">
    <property type="entry name" value="GLYCOSYL_HYDROL_F2_2"/>
    <property type="match status" value="1"/>
</dbReference>
<dbReference type="InterPro" id="IPR017853">
    <property type="entry name" value="GH"/>
</dbReference>
<gene>
    <name evidence="14" type="ORF">HME9304_00705</name>
</gene>
<dbReference type="Gene3D" id="2.70.98.10">
    <property type="match status" value="1"/>
</dbReference>
<dbReference type="SUPFAM" id="SSF49785">
    <property type="entry name" value="Galactose-binding domain-like"/>
    <property type="match status" value="1"/>
</dbReference>
<reference evidence="14 15" key="1">
    <citation type="submission" date="2018-06" db="EMBL/GenBank/DDBJ databases">
        <title>Spongiibacterium sp. HME9304 Genome sequencing and assembly.</title>
        <authorList>
            <person name="Kang H."/>
            <person name="Kim H."/>
            <person name="Joh K."/>
        </authorList>
    </citation>
    <scope>NUCLEOTIDE SEQUENCE [LARGE SCALE GENOMIC DNA]</scope>
    <source>
        <strain evidence="14 15">HME9304</strain>
    </source>
</reference>
<dbReference type="FunFam" id="3.20.20.80:FF:000018">
    <property type="entry name" value="Beta-galactosidase"/>
    <property type="match status" value="1"/>
</dbReference>
<keyword evidence="8 12" id="KW-0378">Hydrolase</keyword>
<dbReference type="InterPro" id="IPR011013">
    <property type="entry name" value="Gal_mutarotase_sf_dom"/>
</dbReference>
<organism evidence="14 15">
    <name type="scientific">Flagellimonas maritima</name>
    <dbReference type="NCBI Taxonomy" id="1383885"/>
    <lineage>
        <taxon>Bacteria</taxon>
        <taxon>Pseudomonadati</taxon>
        <taxon>Bacteroidota</taxon>
        <taxon>Flavobacteriia</taxon>
        <taxon>Flavobacteriales</taxon>
        <taxon>Flavobacteriaceae</taxon>
        <taxon>Flagellimonas</taxon>
    </lineage>
</organism>
<dbReference type="InterPro" id="IPR036156">
    <property type="entry name" value="Beta-gal/glucu_dom_sf"/>
</dbReference>
<dbReference type="Gene3D" id="2.60.40.10">
    <property type="entry name" value="Immunoglobulins"/>
    <property type="match status" value="2"/>
</dbReference>
<comment type="similarity">
    <text evidence="4 12">Belongs to the glycosyl hydrolase 2 family.</text>
</comment>
<evidence type="ECO:0000256" key="7">
    <source>
        <dbReference type="ARBA" id="ARBA00013303"/>
    </source>
</evidence>
<evidence type="ECO:0000256" key="10">
    <source>
        <dbReference type="ARBA" id="ARBA00023295"/>
    </source>
</evidence>
<dbReference type="KEGG" id="spon:HME9304_00705"/>
<dbReference type="EMBL" id="CP030104">
    <property type="protein sequence ID" value="AWX43714.1"/>
    <property type="molecule type" value="Genomic_DNA"/>
</dbReference>
<keyword evidence="10 12" id="KW-0326">Glycosidase</keyword>
<feature type="domain" description="Beta galactosidase small chain/" evidence="13">
    <location>
        <begin position="779"/>
        <end position="1054"/>
    </location>
</feature>
<dbReference type="SUPFAM" id="SSF74650">
    <property type="entry name" value="Galactose mutarotase-like"/>
    <property type="match status" value="1"/>
</dbReference>
<evidence type="ECO:0000256" key="6">
    <source>
        <dbReference type="ARBA" id="ARBA00012756"/>
    </source>
</evidence>
<comment type="cofactor">
    <cofactor evidence="3">
        <name>Na(+)</name>
        <dbReference type="ChEBI" id="CHEBI:29101"/>
    </cofactor>
</comment>
<dbReference type="InterPro" id="IPR032312">
    <property type="entry name" value="LacZ_4"/>
</dbReference>
<dbReference type="PANTHER" id="PTHR46323:SF2">
    <property type="entry name" value="BETA-GALACTOSIDASE"/>
    <property type="match status" value="1"/>
</dbReference>
<proteinExistence type="inferred from homology"/>